<dbReference type="Pfam" id="PF13380">
    <property type="entry name" value="CoA_binding_2"/>
    <property type="match status" value="1"/>
</dbReference>
<feature type="domain" description="CoA-binding" evidence="6">
    <location>
        <begin position="10"/>
        <end position="103"/>
    </location>
</feature>
<keyword evidence="4" id="KW-0547">Nucleotide-binding</keyword>
<dbReference type="AlphaFoldDB" id="A0A7G9Z5N2"/>
<dbReference type="GO" id="GO:0005524">
    <property type="term" value="F:ATP binding"/>
    <property type="evidence" value="ECO:0007669"/>
    <property type="project" value="UniProtKB-KW"/>
</dbReference>
<dbReference type="SMART" id="SM00881">
    <property type="entry name" value="CoA_binding"/>
    <property type="match status" value="1"/>
</dbReference>
<dbReference type="EC" id="6.2.1.13" evidence="2"/>
<proteinExistence type="predicted"/>
<evidence type="ECO:0000256" key="1">
    <source>
        <dbReference type="ARBA" id="ARBA00001619"/>
    </source>
</evidence>
<keyword evidence="3 7" id="KW-0436">Ligase</keyword>
<gene>
    <name evidence="7" type="ORF">BJEEAEJC_00008</name>
</gene>
<dbReference type="GO" id="GO:0043758">
    <property type="term" value="F:acetate-CoA ligase (ADP-forming) activity"/>
    <property type="evidence" value="ECO:0007669"/>
    <property type="project" value="UniProtKB-EC"/>
</dbReference>
<sequence length="152" mass="16491">MSTGTDISFFFNPKTIAVVGASPTPGKASYIILESLKRIGFRGSTYLVNPKYPAIDGCKCYSSMAEIKDNIDVAILALPASKVLDVLKPVENVKGVIIISAGFKEVGDSGRRLEEALKEIVVRKGIRIIGPNCLGIYDTVSKMDTFLYLWNG</sequence>
<dbReference type="PANTHER" id="PTHR43334:SF1">
    <property type="entry name" value="3-HYDROXYPROPIONATE--COA LIGASE [ADP-FORMING]"/>
    <property type="match status" value="1"/>
</dbReference>
<evidence type="ECO:0000256" key="4">
    <source>
        <dbReference type="ARBA" id="ARBA00022741"/>
    </source>
</evidence>
<protein>
    <recommendedName>
        <fullName evidence="2">acetate--CoA ligase (ADP-forming)</fullName>
        <ecNumber evidence="2">6.2.1.13</ecNumber>
    </recommendedName>
</protein>
<reference evidence="7" key="1">
    <citation type="submission" date="2020-06" db="EMBL/GenBank/DDBJ databases">
        <title>Unique genomic features of the anaerobic methanotrophic archaea.</title>
        <authorList>
            <person name="Chadwick G.L."/>
            <person name="Skennerton C.T."/>
            <person name="Laso-Perez R."/>
            <person name="Leu A.O."/>
            <person name="Speth D.R."/>
            <person name="Yu H."/>
            <person name="Morgan-Lang C."/>
            <person name="Hatzenpichler R."/>
            <person name="Goudeau D."/>
            <person name="Malmstrom R."/>
            <person name="Brazelton W.J."/>
            <person name="Woyke T."/>
            <person name="Hallam S.J."/>
            <person name="Tyson G.W."/>
            <person name="Wegener G."/>
            <person name="Boetius A."/>
            <person name="Orphan V."/>
        </authorList>
    </citation>
    <scope>NUCLEOTIDE SEQUENCE</scope>
</reference>
<accession>A0A7G9Z5N2</accession>
<dbReference type="EMBL" id="MT631622">
    <property type="protein sequence ID" value="QNO55566.1"/>
    <property type="molecule type" value="Genomic_DNA"/>
</dbReference>
<organism evidence="7">
    <name type="scientific">Candidatus Methanophaga sp. ANME-1 ERB7</name>
    <dbReference type="NCBI Taxonomy" id="2759913"/>
    <lineage>
        <taxon>Archaea</taxon>
        <taxon>Methanobacteriati</taxon>
        <taxon>Methanobacteriota</taxon>
        <taxon>Stenosarchaea group</taxon>
        <taxon>Methanomicrobia</taxon>
        <taxon>Candidatus Methanophagales</taxon>
        <taxon>Candidatus Methanophagaceae</taxon>
        <taxon>Candidatus Methanophaga</taxon>
    </lineage>
</organism>
<dbReference type="PANTHER" id="PTHR43334">
    <property type="entry name" value="ACETATE--COA LIGASE [ADP-FORMING]"/>
    <property type="match status" value="1"/>
</dbReference>
<evidence type="ECO:0000313" key="7">
    <source>
        <dbReference type="EMBL" id="QNO55566.1"/>
    </source>
</evidence>
<keyword evidence="5" id="KW-0067">ATP-binding</keyword>
<dbReference type="InterPro" id="IPR051538">
    <property type="entry name" value="Acyl-CoA_Synth/Transferase"/>
</dbReference>
<evidence type="ECO:0000256" key="3">
    <source>
        <dbReference type="ARBA" id="ARBA00022598"/>
    </source>
</evidence>
<evidence type="ECO:0000256" key="2">
    <source>
        <dbReference type="ARBA" id="ARBA00012957"/>
    </source>
</evidence>
<dbReference type="Gene3D" id="3.40.50.720">
    <property type="entry name" value="NAD(P)-binding Rossmann-like Domain"/>
    <property type="match status" value="1"/>
</dbReference>
<comment type="catalytic activity">
    <reaction evidence="1">
        <text>acetate + ATP + CoA = acetyl-CoA + ADP + phosphate</text>
        <dbReference type="Rhea" id="RHEA:15081"/>
        <dbReference type="ChEBI" id="CHEBI:30089"/>
        <dbReference type="ChEBI" id="CHEBI:30616"/>
        <dbReference type="ChEBI" id="CHEBI:43474"/>
        <dbReference type="ChEBI" id="CHEBI:57287"/>
        <dbReference type="ChEBI" id="CHEBI:57288"/>
        <dbReference type="ChEBI" id="CHEBI:456216"/>
        <dbReference type="EC" id="6.2.1.13"/>
    </reaction>
</comment>
<dbReference type="InterPro" id="IPR003781">
    <property type="entry name" value="CoA-bd"/>
</dbReference>
<dbReference type="SUPFAM" id="SSF51735">
    <property type="entry name" value="NAD(P)-binding Rossmann-fold domains"/>
    <property type="match status" value="1"/>
</dbReference>
<dbReference type="InterPro" id="IPR036291">
    <property type="entry name" value="NAD(P)-bd_dom_sf"/>
</dbReference>
<evidence type="ECO:0000256" key="5">
    <source>
        <dbReference type="ARBA" id="ARBA00022840"/>
    </source>
</evidence>
<evidence type="ECO:0000259" key="6">
    <source>
        <dbReference type="SMART" id="SM00881"/>
    </source>
</evidence>
<name>A0A7G9Z5N2_9EURY</name>